<dbReference type="InterPro" id="IPR012337">
    <property type="entry name" value="RNaseH-like_sf"/>
</dbReference>
<dbReference type="InterPro" id="IPR044730">
    <property type="entry name" value="RNase_H-like_dom_plant"/>
</dbReference>
<dbReference type="GO" id="GO:0003676">
    <property type="term" value="F:nucleic acid binding"/>
    <property type="evidence" value="ECO:0007669"/>
    <property type="project" value="InterPro"/>
</dbReference>
<dbReference type="Proteomes" id="UP001281410">
    <property type="component" value="Unassembled WGS sequence"/>
</dbReference>
<dbReference type="Gene3D" id="3.30.420.10">
    <property type="entry name" value="Ribonuclease H-like superfamily/Ribonuclease H"/>
    <property type="match status" value="1"/>
</dbReference>
<dbReference type="GO" id="GO:0004523">
    <property type="term" value="F:RNA-DNA hybrid ribonuclease activity"/>
    <property type="evidence" value="ECO:0007669"/>
    <property type="project" value="InterPro"/>
</dbReference>
<gene>
    <name evidence="3" type="ORF">Dsin_022134</name>
</gene>
<organism evidence="3 4">
    <name type="scientific">Dipteronia sinensis</name>
    <dbReference type="NCBI Taxonomy" id="43782"/>
    <lineage>
        <taxon>Eukaryota</taxon>
        <taxon>Viridiplantae</taxon>
        <taxon>Streptophyta</taxon>
        <taxon>Embryophyta</taxon>
        <taxon>Tracheophyta</taxon>
        <taxon>Spermatophyta</taxon>
        <taxon>Magnoliopsida</taxon>
        <taxon>eudicotyledons</taxon>
        <taxon>Gunneridae</taxon>
        <taxon>Pentapetalae</taxon>
        <taxon>rosids</taxon>
        <taxon>malvids</taxon>
        <taxon>Sapindales</taxon>
        <taxon>Sapindaceae</taxon>
        <taxon>Hippocastanoideae</taxon>
        <taxon>Acereae</taxon>
        <taxon>Dipteronia</taxon>
    </lineage>
</organism>
<sequence>MKISKLKYWTPPAKDTLLFNVDGSARGDPRPVGVGGVLHDSGGKVLCFFSLFLGSLDAITVKLCAIQKGCDLCYFRDDLRGRKITIVYDSKVAVDWINREGFGSLKRMNFILDIHSKLRAMANTVVEFKSRASNSFADTLAKRAALGMGDFVDYGDSLCTRLCWAVVAAVSCLFYGFSAFGFLCLSLLFCCSWGVLFFAVAALTRFELVVFVFLFWLFVLPFFGL</sequence>
<feature type="domain" description="RNase H type-1" evidence="2">
    <location>
        <begin position="20"/>
        <end position="144"/>
    </location>
</feature>
<comment type="caution">
    <text evidence="3">The sequence shown here is derived from an EMBL/GenBank/DDBJ whole genome shotgun (WGS) entry which is preliminary data.</text>
</comment>
<dbReference type="PANTHER" id="PTHR47723">
    <property type="entry name" value="OS05G0353850 PROTEIN"/>
    <property type="match status" value="1"/>
</dbReference>
<dbReference type="InterPro" id="IPR002156">
    <property type="entry name" value="RNaseH_domain"/>
</dbReference>
<reference evidence="3" key="1">
    <citation type="journal article" date="2023" name="Plant J.">
        <title>Genome sequences and population genomics provide insights into the demographic history, inbreeding, and mutation load of two 'living fossil' tree species of Dipteronia.</title>
        <authorList>
            <person name="Feng Y."/>
            <person name="Comes H.P."/>
            <person name="Chen J."/>
            <person name="Zhu S."/>
            <person name="Lu R."/>
            <person name="Zhang X."/>
            <person name="Li P."/>
            <person name="Qiu J."/>
            <person name="Olsen K.M."/>
            <person name="Qiu Y."/>
        </authorList>
    </citation>
    <scope>NUCLEOTIDE SEQUENCE</scope>
    <source>
        <strain evidence="3">NBL</strain>
    </source>
</reference>
<dbReference type="CDD" id="cd06222">
    <property type="entry name" value="RNase_H_like"/>
    <property type="match status" value="1"/>
</dbReference>
<evidence type="ECO:0000256" key="1">
    <source>
        <dbReference type="SAM" id="Phobius"/>
    </source>
</evidence>
<accession>A0AAE0A1X7</accession>
<feature type="transmembrane region" description="Helical" evidence="1">
    <location>
        <begin position="195"/>
        <end position="223"/>
    </location>
</feature>
<keyword evidence="1" id="KW-0812">Transmembrane</keyword>
<dbReference type="PANTHER" id="PTHR47723:SF22">
    <property type="entry name" value="RNASE H TYPE-1 DOMAIN-CONTAINING PROTEIN"/>
    <property type="match status" value="1"/>
</dbReference>
<dbReference type="AlphaFoldDB" id="A0AAE0A1X7"/>
<evidence type="ECO:0000259" key="2">
    <source>
        <dbReference type="Pfam" id="PF13456"/>
    </source>
</evidence>
<dbReference type="Pfam" id="PF13456">
    <property type="entry name" value="RVT_3"/>
    <property type="match status" value="1"/>
</dbReference>
<feature type="transmembrane region" description="Helical" evidence="1">
    <location>
        <begin position="162"/>
        <end position="189"/>
    </location>
</feature>
<dbReference type="SUPFAM" id="SSF53098">
    <property type="entry name" value="Ribonuclease H-like"/>
    <property type="match status" value="1"/>
</dbReference>
<keyword evidence="1" id="KW-0472">Membrane</keyword>
<evidence type="ECO:0000313" key="3">
    <source>
        <dbReference type="EMBL" id="KAK3198719.1"/>
    </source>
</evidence>
<dbReference type="EMBL" id="JANJYJ010000007">
    <property type="protein sequence ID" value="KAK3198719.1"/>
    <property type="molecule type" value="Genomic_DNA"/>
</dbReference>
<proteinExistence type="predicted"/>
<protein>
    <recommendedName>
        <fullName evidence="2">RNase H type-1 domain-containing protein</fullName>
    </recommendedName>
</protein>
<name>A0AAE0A1X7_9ROSI</name>
<evidence type="ECO:0000313" key="4">
    <source>
        <dbReference type="Proteomes" id="UP001281410"/>
    </source>
</evidence>
<dbReference type="InterPro" id="IPR053151">
    <property type="entry name" value="RNase_H-like"/>
</dbReference>
<keyword evidence="1" id="KW-1133">Transmembrane helix</keyword>
<keyword evidence="4" id="KW-1185">Reference proteome</keyword>
<dbReference type="InterPro" id="IPR036397">
    <property type="entry name" value="RNaseH_sf"/>
</dbReference>